<dbReference type="GO" id="GO:0008083">
    <property type="term" value="F:growth factor activity"/>
    <property type="evidence" value="ECO:0007669"/>
    <property type="project" value="TreeGrafter"/>
</dbReference>
<dbReference type="GO" id="GO:0005615">
    <property type="term" value="C:extracellular space"/>
    <property type="evidence" value="ECO:0007669"/>
    <property type="project" value="UniProtKB-ARBA"/>
</dbReference>
<gene>
    <name evidence="5" type="ORF">C0Q70_20716</name>
</gene>
<feature type="domain" description="Spaetzle" evidence="4">
    <location>
        <begin position="37"/>
        <end position="133"/>
    </location>
</feature>
<dbReference type="PANTHER" id="PTHR23199">
    <property type="entry name" value="NEUROTROPHIN 1-RELATED"/>
    <property type="match status" value="1"/>
</dbReference>
<dbReference type="Gene3D" id="2.10.90.10">
    <property type="entry name" value="Cystine-knot cytokines"/>
    <property type="match status" value="1"/>
</dbReference>
<evidence type="ECO:0000313" key="5">
    <source>
        <dbReference type="EMBL" id="PVD20220.1"/>
    </source>
</evidence>
<dbReference type="InterPro" id="IPR052444">
    <property type="entry name" value="Spz/Toll_ligand-like"/>
</dbReference>
<evidence type="ECO:0000259" key="4">
    <source>
        <dbReference type="Pfam" id="PF16077"/>
    </source>
</evidence>
<evidence type="ECO:0000256" key="3">
    <source>
        <dbReference type="ARBA" id="ARBA00023180"/>
    </source>
</evidence>
<organism evidence="5 6">
    <name type="scientific">Pomacea canaliculata</name>
    <name type="common">Golden apple snail</name>
    <dbReference type="NCBI Taxonomy" id="400727"/>
    <lineage>
        <taxon>Eukaryota</taxon>
        <taxon>Metazoa</taxon>
        <taxon>Spiralia</taxon>
        <taxon>Lophotrochozoa</taxon>
        <taxon>Mollusca</taxon>
        <taxon>Gastropoda</taxon>
        <taxon>Caenogastropoda</taxon>
        <taxon>Architaenioglossa</taxon>
        <taxon>Ampullarioidea</taxon>
        <taxon>Ampullariidae</taxon>
        <taxon>Pomacea</taxon>
    </lineage>
</organism>
<dbReference type="GO" id="GO:0021556">
    <property type="term" value="P:central nervous system formation"/>
    <property type="evidence" value="ECO:0007669"/>
    <property type="project" value="TreeGrafter"/>
</dbReference>
<evidence type="ECO:0000256" key="1">
    <source>
        <dbReference type="ARBA" id="ARBA00022729"/>
    </source>
</evidence>
<dbReference type="GO" id="GO:0005121">
    <property type="term" value="F:Toll binding"/>
    <property type="evidence" value="ECO:0007669"/>
    <property type="project" value="TreeGrafter"/>
</dbReference>
<dbReference type="EMBL" id="PZQS01000013">
    <property type="protein sequence ID" value="PVD20220.1"/>
    <property type="molecule type" value="Genomic_DNA"/>
</dbReference>
<reference evidence="5 6" key="1">
    <citation type="submission" date="2018-04" db="EMBL/GenBank/DDBJ databases">
        <title>The genome of golden apple snail Pomacea canaliculata provides insight into stress tolerance and invasive adaptation.</title>
        <authorList>
            <person name="Liu C."/>
            <person name="Liu B."/>
            <person name="Ren Y."/>
            <person name="Zhang Y."/>
            <person name="Wang H."/>
            <person name="Li S."/>
            <person name="Jiang F."/>
            <person name="Yin L."/>
            <person name="Zhang G."/>
            <person name="Qian W."/>
            <person name="Fan W."/>
        </authorList>
    </citation>
    <scope>NUCLEOTIDE SEQUENCE [LARGE SCALE GENOMIC DNA]</scope>
    <source>
        <strain evidence="5">SZHN2017</strain>
        <tissue evidence="5">Muscle</tissue>
    </source>
</reference>
<dbReference type="AlphaFoldDB" id="A0A2T7NGC8"/>
<dbReference type="PANTHER" id="PTHR23199:SF12">
    <property type="entry name" value="NEUROTROPHIN 1-RELATED"/>
    <property type="match status" value="1"/>
</dbReference>
<keyword evidence="1" id="KW-0732">Signal</keyword>
<dbReference type="SUPFAM" id="SSF57501">
    <property type="entry name" value="Cystine-knot cytokines"/>
    <property type="match status" value="1"/>
</dbReference>
<proteinExistence type="predicted"/>
<dbReference type="Proteomes" id="UP000245119">
    <property type="component" value="Linkage Group LG13"/>
</dbReference>
<dbReference type="InterPro" id="IPR032104">
    <property type="entry name" value="Spaetzle"/>
</dbReference>
<evidence type="ECO:0000256" key="2">
    <source>
        <dbReference type="ARBA" id="ARBA00023157"/>
    </source>
</evidence>
<accession>A0A2T7NGC8</accession>
<evidence type="ECO:0000313" key="6">
    <source>
        <dbReference type="Proteomes" id="UP000245119"/>
    </source>
</evidence>
<dbReference type="InterPro" id="IPR029034">
    <property type="entry name" value="Cystine-knot_cytokine"/>
</dbReference>
<sequence length="138" mass="15803">MTDVGDDEKVDVDVRAVFSNYEVMSKREEPSMNLHVECCPSVTRRVQPSGGISRDGTLLELYRDRSTVQRLFQTTCRPGVLDRPCSLLEPSIQPFSRCVQKYSYVYAFVRDVNVTGHYRMDYVKVRSGCSCEVDFTLN</sequence>
<keyword evidence="6" id="KW-1185">Reference proteome</keyword>
<comment type="caution">
    <text evidence="5">The sequence shown here is derived from an EMBL/GenBank/DDBJ whole genome shotgun (WGS) entry which is preliminary data.</text>
</comment>
<protein>
    <recommendedName>
        <fullName evidence="4">Spaetzle domain-containing protein</fullName>
    </recommendedName>
</protein>
<keyword evidence="3" id="KW-0325">Glycoprotein</keyword>
<keyword evidence="2" id="KW-1015">Disulfide bond</keyword>
<name>A0A2T7NGC8_POMCA</name>
<dbReference type="GO" id="GO:0045087">
    <property type="term" value="P:innate immune response"/>
    <property type="evidence" value="ECO:0007669"/>
    <property type="project" value="TreeGrafter"/>
</dbReference>
<dbReference type="Pfam" id="PF16077">
    <property type="entry name" value="Spaetzle"/>
    <property type="match status" value="1"/>
</dbReference>